<dbReference type="InterPro" id="IPR011013">
    <property type="entry name" value="Gal_mutarotase_sf_dom"/>
</dbReference>
<protein>
    <recommendedName>
        <fullName evidence="5">Aldose 1-epimerase</fullName>
        <ecNumber evidence="5">5.1.3.3</ecNumber>
    </recommendedName>
</protein>
<dbReference type="EMBL" id="JBHRUH010000050">
    <property type="protein sequence ID" value="MFC3294254.1"/>
    <property type="molecule type" value="Genomic_DNA"/>
</dbReference>
<evidence type="ECO:0000256" key="4">
    <source>
        <dbReference type="ARBA" id="ARBA00023277"/>
    </source>
</evidence>
<dbReference type="InterPro" id="IPR015443">
    <property type="entry name" value="Aldose_1-epimerase"/>
</dbReference>
<dbReference type="GO" id="GO:0016853">
    <property type="term" value="F:isomerase activity"/>
    <property type="evidence" value="ECO:0007669"/>
    <property type="project" value="UniProtKB-KW"/>
</dbReference>
<comment type="caution">
    <text evidence="6">The sequence shown here is derived from an EMBL/GenBank/DDBJ whole genome shotgun (WGS) entry which is preliminary data.</text>
</comment>
<dbReference type="SUPFAM" id="SSF74650">
    <property type="entry name" value="Galactose mutarotase-like"/>
    <property type="match status" value="1"/>
</dbReference>
<dbReference type="EC" id="5.1.3.3" evidence="5"/>
<comment type="pathway">
    <text evidence="1 5">Carbohydrate metabolism; hexose metabolism.</text>
</comment>
<dbReference type="PIRSF" id="PIRSF005096">
    <property type="entry name" value="GALM"/>
    <property type="match status" value="1"/>
</dbReference>
<dbReference type="InterPro" id="IPR047215">
    <property type="entry name" value="Galactose_mutarotase-like"/>
</dbReference>
<evidence type="ECO:0000256" key="3">
    <source>
        <dbReference type="ARBA" id="ARBA00023235"/>
    </source>
</evidence>
<keyword evidence="7" id="KW-1185">Reference proteome</keyword>
<dbReference type="InterPro" id="IPR008183">
    <property type="entry name" value="Aldose_1/G6P_1-epimerase"/>
</dbReference>
<gene>
    <name evidence="6" type="ORF">ACFOEI_19655</name>
</gene>
<evidence type="ECO:0000313" key="6">
    <source>
        <dbReference type="EMBL" id="MFC3294254.1"/>
    </source>
</evidence>
<evidence type="ECO:0000256" key="1">
    <source>
        <dbReference type="ARBA" id="ARBA00005028"/>
    </source>
</evidence>
<comment type="catalytic activity">
    <reaction evidence="5">
        <text>alpha-D-glucose = beta-D-glucose</text>
        <dbReference type="Rhea" id="RHEA:10264"/>
        <dbReference type="ChEBI" id="CHEBI:15903"/>
        <dbReference type="ChEBI" id="CHEBI:17925"/>
        <dbReference type="EC" id="5.1.3.3"/>
    </reaction>
</comment>
<proteinExistence type="inferred from homology"/>
<dbReference type="Proteomes" id="UP001595640">
    <property type="component" value="Unassembled WGS sequence"/>
</dbReference>
<dbReference type="CDD" id="cd09019">
    <property type="entry name" value="galactose_mutarotase_like"/>
    <property type="match status" value="1"/>
</dbReference>
<dbReference type="RefSeq" id="WP_229804231.1">
    <property type="nucleotide sequence ID" value="NZ_BMXD01000004.1"/>
</dbReference>
<dbReference type="InterPro" id="IPR014718">
    <property type="entry name" value="GH-type_carb-bd"/>
</dbReference>
<dbReference type="PANTHER" id="PTHR10091:SF0">
    <property type="entry name" value="GALACTOSE MUTAROTASE"/>
    <property type="match status" value="1"/>
</dbReference>
<evidence type="ECO:0000256" key="2">
    <source>
        <dbReference type="ARBA" id="ARBA00006206"/>
    </source>
</evidence>
<accession>A0ABV7M6G7</accession>
<keyword evidence="3 5" id="KW-0413">Isomerase</keyword>
<comment type="similarity">
    <text evidence="2 5">Belongs to the aldose epimerase family.</text>
</comment>
<evidence type="ECO:0000256" key="5">
    <source>
        <dbReference type="PIRNR" id="PIRNR005096"/>
    </source>
</evidence>
<sequence length="417" mass="45922">MTPKAAITTQFPNGRQEPYIMSRLSTFPWLALTAGVATLLNVAQASDNNSETSGVEKSTFGKLPDGRIVEVYRLTNANGITMRVINYGGIIVSLKTPDAQGNFEDIVLGFNSLEGYLSDTYRQANPYFGAIIGRYGNRIAGGKFTLNGTDYQLATNDGNNHLHGGDKGFDQVLWNAKPFEDENGVGVILSYISPDGEEGYPGELETEVTYTLTDADELDITYRATATKPTPVNLTQHSYFNLDGEGSGSVLDHYLMLNAEAFTPVNDNLIPTGEIRPVDGTPFDFTEPTPIGERIEQDNQQLTFGKGYDHNFVLKRESPQSDELVLAARVWEPDSGRVLEVETTEPGIQFYSGNFLDGQLTGKQGETYGHRSGFALETQHFPNSPNQEKFPPTILRPGETYRSHTIYRFSAQPSLGE</sequence>
<dbReference type="PANTHER" id="PTHR10091">
    <property type="entry name" value="ALDOSE-1-EPIMERASE"/>
    <property type="match status" value="1"/>
</dbReference>
<keyword evidence="4 5" id="KW-0119">Carbohydrate metabolism</keyword>
<organism evidence="6 7">
    <name type="scientific">Modicisalibacter luteus</name>
    <dbReference type="NCBI Taxonomy" id="453962"/>
    <lineage>
        <taxon>Bacteria</taxon>
        <taxon>Pseudomonadati</taxon>
        <taxon>Pseudomonadota</taxon>
        <taxon>Gammaproteobacteria</taxon>
        <taxon>Oceanospirillales</taxon>
        <taxon>Halomonadaceae</taxon>
        <taxon>Modicisalibacter</taxon>
    </lineage>
</organism>
<dbReference type="NCBIfam" id="NF008277">
    <property type="entry name" value="PRK11055.1"/>
    <property type="match status" value="1"/>
</dbReference>
<reference evidence="7" key="1">
    <citation type="journal article" date="2019" name="Int. J. Syst. Evol. Microbiol.">
        <title>The Global Catalogue of Microorganisms (GCM) 10K type strain sequencing project: providing services to taxonomists for standard genome sequencing and annotation.</title>
        <authorList>
            <consortium name="The Broad Institute Genomics Platform"/>
            <consortium name="The Broad Institute Genome Sequencing Center for Infectious Disease"/>
            <person name="Wu L."/>
            <person name="Ma J."/>
        </authorList>
    </citation>
    <scope>NUCLEOTIDE SEQUENCE [LARGE SCALE GENOMIC DNA]</scope>
    <source>
        <strain evidence="7">KCTC 12847</strain>
    </source>
</reference>
<dbReference type="Gene3D" id="2.70.98.10">
    <property type="match status" value="1"/>
</dbReference>
<evidence type="ECO:0000313" key="7">
    <source>
        <dbReference type="Proteomes" id="UP001595640"/>
    </source>
</evidence>
<name>A0ABV7M6G7_9GAMM</name>
<dbReference type="Pfam" id="PF01263">
    <property type="entry name" value="Aldose_epim"/>
    <property type="match status" value="1"/>
</dbReference>